<evidence type="ECO:0000256" key="1">
    <source>
        <dbReference type="SAM" id="MobiDB-lite"/>
    </source>
</evidence>
<dbReference type="PROSITE" id="PS50828">
    <property type="entry name" value="SMR"/>
    <property type="match status" value="1"/>
</dbReference>
<sequence>MRTQRRLSPDEAAIWRKVADTVTPLRRAPAKAVEVPLVPAAVAAAENAGAANAPSSPKRQVERPLLRPPPTKPASSPAKENKVGLDASWERKIARGGIEPDFSLDLHGATLDQAYGRLMHGLTQAKSMGARVVLIVAGKPRPTEFADRATARGAIRAKLVDWLGASSHAHSIAAIRGAHRRHGGTGAVYVILKRSR</sequence>
<feature type="domain" description="Smr" evidence="2">
    <location>
        <begin position="104"/>
        <end position="193"/>
    </location>
</feature>
<evidence type="ECO:0000259" key="2">
    <source>
        <dbReference type="PROSITE" id="PS50828"/>
    </source>
</evidence>
<dbReference type="InterPro" id="IPR036063">
    <property type="entry name" value="Smr_dom_sf"/>
</dbReference>
<reference evidence="3 4" key="1">
    <citation type="submission" date="2024-06" db="EMBL/GenBank/DDBJ databases">
        <title>Novosphingobium rhizovicinus M1R2S20.</title>
        <authorList>
            <person name="Sun J.-Q."/>
        </authorList>
    </citation>
    <scope>NUCLEOTIDE SEQUENCE [LARGE SCALE GENOMIC DNA]</scope>
    <source>
        <strain evidence="3 4">M1R2S20</strain>
    </source>
</reference>
<gene>
    <name evidence="3" type="ORF">ABUH87_12765</name>
</gene>
<dbReference type="PANTHER" id="PTHR35562:SF2">
    <property type="entry name" value="DNA ENDONUCLEASE SMRA-RELATED"/>
    <property type="match status" value="1"/>
</dbReference>
<accession>A0ABV3RD16</accession>
<dbReference type="InterPro" id="IPR002625">
    <property type="entry name" value="Smr_dom"/>
</dbReference>
<name>A0ABV3RD16_9SPHN</name>
<dbReference type="Pfam" id="PF01713">
    <property type="entry name" value="Smr"/>
    <property type="match status" value="1"/>
</dbReference>
<dbReference type="Proteomes" id="UP001556118">
    <property type="component" value="Unassembled WGS sequence"/>
</dbReference>
<protein>
    <submittedName>
        <fullName evidence="3">Smr/MutS family protein</fullName>
    </submittedName>
</protein>
<dbReference type="EMBL" id="JBFNXR010000050">
    <property type="protein sequence ID" value="MEW9856006.1"/>
    <property type="molecule type" value="Genomic_DNA"/>
</dbReference>
<keyword evidence="4" id="KW-1185">Reference proteome</keyword>
<proteinExistence type="predicted"/>
<evidence type="ECO:0000313" key="3">
    <source>
        <dbReference type="EMBL" id="MEW9856006.1"/>
    </source>
</evidence>
<dbReference type="Gene3D" id="3.30.1370.110">
    <property type="match status" value="1"/>
</dbReference>
<dbReference type="SUPFAM" id="SSF160443">
    <property type="entry name" value="SMR domain-like"/>
    <property type="match status" value="1"/>
</dbReference>
<comment type="caution">
    <text evidence="3">The sequence shown here is derived from an EMBL/GenBank/DDBJ whole genome shotgun (WGS) entry which is preliminary data.</text>
</comment>
<evidence type="ECO:0000313" key="4">
    <source>
        <dbReference type="Proteomes" id="UP001556118"/>
    </source>
</evidence>
<feature type="region of interest" description="Disordered" evidence="1">
    <location>
        <begin position="48"/>
        <end position="83"/>
    </location>
</feature>
<dbReference type="PANTHER" id="PTHR35562">
    <property type="entry name" value="DNA ENDONUCLEASE SMRA-RELATED"/>
    <property type="match status" value="1"/>
</dbReference>
<organism evidence="3 4">
    <name type="scientific">Novosphingobium rhizovicinum</name>
    <dbReference type="NCBI Taxonomy" id="3228928"/>
    <lineage>
        <taxon>Bacteria</taxon>
        <taxon>Pseudomonadati</taxon>
        <taxon>Pseudomonadota</taxon>
        <taxon>Alphaproteobacteria</taxon>
        <taxon>Sphingomonadales</taxon>
        <taxon>Sphingomonadaceae</taxon>
        <taxon>Novosphingobium</taxon>
    </lineage>
</organism>